<dbReference type="GO" id="GO:0006390">
    <property type="term" value="P:mitochondrial transcription"/>
    <property type="evidence" value="ECO:0007669"/>
    <property type="project" value="TreeGrafter"/>
</dbReference>
<reference evidence="9" key="1">
    <citation type="submission" date="2021-02" db="EMBL/GenBank/DDBJ databases">
        <authorList>
            <person name="Nowell W R."/>
        </authorList>
    </citation>
    <scope>NUCLEOTIDE SEQUENCE</scope>
</reference>
<dbReference type="Proteomes" id="UP000681720">
    <property type="component" value="Unassembled WGS sequence"/>
</dbReference>
<protein>
    <recommendedName>
        <fullName evidence="2">DNA-directed RNA polymerase</fullName>
        <ecNumber evidence="2">2.7.7.6</ecNumber>
    </recommendedName>
</protein>
<dbReference type="Proteomes" id="UP000681967">
    <property type="component" value="Unassembled WGS sequence"/>
</dbReference>
<proteinExistence type="inferred from homology"/>
<gene>
    <name evidence="9" type="ORF">BYL167_LOCUS61724</name>
    <name evidence="10" type="ORF">GIL414_LOCUS70065</name>
</gene>
<evidence type="ECO:0000313" key="9">
    <source>
        <dbReference type="EMBL" id="CAF5079367.1"/>
    </source>
</evidence>
<dbReference type="EC" id="2.7.7.6" evidence="2"/>
<dbReference type="AlphaFoldDB" id="A0A8S3ERN0"/>
<dbReference type="EMBL" id="CAJOBH010233165">
    <property type="protein sequence ID" value="CAF5079367.1"/>
    <property type="molecule type" value="Genomic_DNA"/>
</dbReference>
<dbReference type="GO" id="GO:0001018">
    <property type="term" value="F:mitochondrial promoter sequence-specific DNA binding"/>
    <property type="evidence" value="ECO:0007669"/>
    <property type="project" value="TreeGrafter"/>
</dbReference>
<evidence type="ECO:0000313" key="11">
    <source>
        <dbReference type="Proteomes" id="UP000681967"/>
    </source>
</evidence>
<evidence type="ECO:0000256" key="3">
    <source>
        <dbReference type="ARBA" id="ARBA00022478"/>
    </source>
</evidence>
<dbReference type="InterPro" id="IPR043502">
    <property type="entry name" value="DNA/RNA_pol_sf"/>
</dbReference>
<evidence type="ECO:0000259" key="8">
    <source>
        <dbReference type="Pfam" id="PF00940"/>
    </source>
</evidence>
<comment type="caution">
    <text evidence="9">The sequence shown here is derived from an EMBL/GenBank/DDBJ whole genome shotgun (WGS) entry which is preliminary data.</text>
</comment>
<sequence length="139" mass="16183">MIITAVLRNRPNTTKQKNAFPPNYVHSLDSTHMMMTALQCARNGITFVSVHDSFWTHACDADRLSKYCREQFVALHKEPLLKILSQDLVSKYEFKSSEYARADEKQKQTMKLLNETLRRVPERGTFKLESVLDSTYFFS</sequence>
<evidence type="ECO:0000256" key="7">
    <source>
        <dbReference type="ARBA" id="ARBA00048552"/>
    </source>
</evidence>
<keyword evidence="4" id="KW-0808">Transferase</keyword>
<dbReference type="SUPFAM" id="SSF56672">
    <property type="entry name" value="DNA/RNA polymerases"/>
    <property type="match status" value="1"/>
</dbReference>
<name>A0A8S3ERN0_9BILA</name>
<keyword evidence="3" id="KW-0240">DNA-directed RNA polymerase</keyword>
<comment type="catalytic activity">
    <reaction evidence="7">
        <text>RNA(n) + a ribonucleoside 5'-triphosphate = RNA(n+1) + diphosphate</text>
        <dbReference type="Rhea" id="RHEA:21248"/>
        <dbReference type="Rhea" id="RHEA-COMP:14527"/>
        <dbReference type="Rhea" id="RHEA-COMP:17342"/>
        <dbReference type="ChEBI" id="CHEBI:33019"/>
        <dbReference type="ChEBI" id="CHEBI:61557"/>
        <dbReference type="ChEBI" id="CHEBI:140395"/>
        <dbReference type="EC" id="2.7.7.6"/>
    </reaction>
</comment>
<evidence type="ECO:0000256" key="5">
    <source>
        <dbReference type="ARBA" id="ARBA00022695"/>
    </source>
</evidence>
<comment type="similarity">
    <text evidence="1">Belongs to the phage and mitochondrial RNA polymerase family.</text>
</comment>
<dbReference type="InterPro" id="IPR046950">
    <property type="entry name" value="DNA-dir_Rpol_C_phage-type"/>
</dbReference>
<keyword evidence="5" id="KW-0548">Nucleotidyltransferase</keyword>
<evidence type="ECO:0000256" key="1">
    <source>
        <dbReference type="ARBA" id="ARBA00009493"/>
    </source>
</evidence>
<dbReference type="GO" id="GO:0034245">
    <property type="term" value="C:mitochondrial DNA-directed RNA polymerase complex"/>
    <property type="evidence" value="ECO:0007669"/>
    <property type="project" value="TreeGrafter"/>
</dbReference>
<dbReference type="InterPro" id="IPR002092">
    <property type="entry name" value="DNA-dir_Rpol_phage-type"/>
</dbReference>
<accession>A0A8S3ERN0</accession>
<evidence type="ECO:0000256" key="6">
    <source>
        <dbReference type="ARBA" id="ARBA00023163"/>
    </source>
</evidence>
<feature type="domain" description="DNA-directed RNA polymerase C-terminal" evidence="8">
    <location>
        <begin position="9"/>
        <end position="139"/>
    </location>
</feature>
<dbReference type="Pfam" id="PF00940">
    <property type="entry name" value="RNA_pol"/>
    <property type="match status" value="1"/>
</dbReference>
<dbReference type="EMBL" id="CAJOBJ010331433">
    <property type="protein sequence ID" value="CAF5183269.1"/>
    <property type="molecule type" value="Genomic_DNA"/>
</dbReference>
<dbReference type="PANTHER" id="PTHR10102">
    <property type="entry name" value="DNA-DIRECTED RNA POLYMERASE, MITOCHONDRIAL"/>
    <property type="match status" value="1"/>
</dbReference>
<evidence type="ECO:0000256" key="4">
    <source>
        <dbReference type="ARBA" id="ARBA00022679"/>
    </source>
</evidence>
<evidence type="ECO:0000256" key="2">
    <source>
        <dbReference type="ARBA" id="ARBA00012418"/>
    </source>
</evidence>
<dbReference type="Gene3D" id="3.30.70.370">
    <property type="match status" value="1"/>
</dbReference>
<keyword evidence="6" id="KW-0804">Transcription</keyword>
<evidence type="ECO:0000313" key="10">
    <source>
        <dbReference type="EMBL" id="CAF5183269.1"/>
    </source>
</evidence>
<dbReference type="GO" id="GO:0003899">
    <property type="term" value="F:DNA-directed RNA polymerase activity"/>
    <property type="evidence" value="ECO:0007669"/>
    <property type="project" value="UniProtKB-EC"/>
</dbReference>
<dbReference type="PANTHER" id="PTHR10102:SF0">
    <property type="entry name" value="DNA-DIRECTED RNA POLYMERASE, MITOCHONDRIAL"/>
    <property type="match status" value="1"/>
</dbReference>
<organism evidence="9 11">
    <name type="scientific">Rotaria magnacalcarata</name>
    <dbReference type="NCBI Taxonomy" id="392030"/>
    <lineage>
        <taxon>Eukaryota</taxon>
        <taxon>Metazoa</taxon>
        <taxon>Spiralia</taxon>
        <taxon>Gnathifera</taxon>
        <taxon>Rotifera</taxon>
        <taxon>Eurotatoria</taxon>
        <taxon>Bdelloidea</taxon>
        <taxon>Philodinida</taxon>
        <taxon>Philodinidae</taxon>
        <taxon>Rotaria</taxon>
    </lineage>
</organism>